<dbReference type="Gene3D" id="3.90.660.10">
    <property type="match status" value="1"/>
</dbReference>
<keyword evidence="4" id="KW-0274">FAD</keyword>
<protein>
    <recommendedName>
        <fullName evidence="4">Amine oxidase</fullName>
        <ecNumber evidence="4">1.4.3.-</ecNumber>
    </recommendedName>
</protein>
<dbReference type="PANTHER" id="PTHR10742">
    <property type="entry name" value="FLAVIN MONOAMINE OXIDASE"/>
    <property type="match status" value="1"/>
</dbReference>
<dbReference type="EC" id="1.4.3.-" evidence="4"/>
<dbReference type="Pfam" id="PF01593">
    <property type="entry name" value="Amino_oxidase"/>
    <property type="match status" value="1"/>
</dbReference>
<dbReference type="Gene3D" id="3.50.50.60">
    <property type="entry name" value="FAD/NAD(P)-binding domain"/>
    <property type="match status" value="1"/>
</dbReference>
<evidence type="ECO:0000313" key="8">
    <source>
        <dbReference type="Proteomes" id="UP000019373"/>
    </source>
</evidence>
<proteinExistence type="inferred from homology"/>
<evidence type="ECO:0000256" key="4">
    <source>
        <dbReference type="RuleBase" id="RU362067"/>
    </source>
</evidence>
<dbReference type="HOGENOM" id="CLU_004498_6_0_1"/>
<evidence type="ECO:0000256" key="5">
    <source>
        <dbReference type="SAM" id="SignalP"/>
    </source>
</evidence>
<evidence type="ECO:0000256" key="3">
    <source>
        <dbReference type="PIRSR" id="PIRSR601613-1"/>
    </source>
</evidence>
<keyword evidence="2 4" id="KW-0560">Oxidoreductase</keyword>
<evidence type="ECO:0000256" key="1">
    <source>
        <dbReference type="ARBA" id="ARBA00001974"/>
    </source>
</evidence>
<dbReference type="PRINTS" id="PR00757">
    <property type="entry name" value="AMINEOXDASEF"/>
</dbReference>
<reference evidence="8" key="1">
    <citation type="journal article" date="2014" name="BMC Genomics">
        <title>Genome characteristics reveal the impact of lichenization on lichen-forming fungus Endocarpon pusillum Hedwig (Verrucariales, Ascomycota).</title>
        <authorList>
            <person name="Wang Y.-Y."/>
            <person name="Liu B."/>
            <person name="Zhang X.-Y."/>
            <person name="Zhou Q.-M."/>
            <person name="Zhang T."/>
            <person name="Li H."/>
            <person name="Yu Y.-F."/>
            <person name="Zhang X.-L."/>
            <person name="Hao X.-Y."/>
            <person name="Wang M."/>
            <person name="Wang L."/>
            <person name="Wei J.-C."/>
        </authorList>
    </citation>
    <scope>NUCLEOTIDE SEQUENCE [LARGE SCALE GENOMIC DNA]</scope>
    <source>
        <strain evidence="8">Z07020 / HMAS-L-300199</strain>
    </source>
</reference>
<keyword evidence="8" id="KW-1185">Reference proteome</keyword>
<dbReference type="InterPro" id="IPR002937">
    <property type="entry name" value="Amino_oxidase"/>
</dbReference>
<dbReference type="OrthoDB" id="7777654at2759"/>
<dbReference type="SUPFAM" id="SSF51905">
    <property type="entry name" value="FAD/NAD(P)-binding domain"/>
    <property type="match status" value="1"/>
</dbReference>
<dbReference type="OMA" id="DVGCGWL"/>
<feature type="chain" id="PRO_5004612978" description="Amine oxidase" evidence="5">
    <location>
        <begin position="21"/>
        <end position="534"/>
    </location>
</feature>
<dbReference type="SUPFAM" id="SSF54373">
    <property type="entry name" value="FAD-linked reductases, C-terminal domain"/>
    <property type="match status" value="1"/>
</dbReference>
<name>U1HZ67_ENDPU</name>
<comment type="similarity">
    <text evidence="4">Belongs to the flavin monoamine oxidase family.</text>
</comment>
<dbReference type="InterPro" id="IPR036188">
    <property type="entry name" value="FAD/NAD-bd_sf"/>
</dbReference>
<keyword evidence="5" id="KW-0732">Signal</keyword>
<dbReference type="RefSeq" id="XP_007786462.1">
    <property type="nucleotide sequence ID" value="XM_007788272.1"/>
</dbReference>
<dbReference type="eggNOG" id="KOG0029">
    <property type="taxonomic scope" value="Eukaryota"/>
</dbReference>
<feature type="domain" description="Amine oxidase" evidence="6">
    <location>
        <begin position="38"/>
        <end position="472"/>
    </location>
</feature>
<dbReference type="GO" id="GO:0016491">
    <property type="term" value="F:oxidoreductase activity"/>
    <property type="evidence" value="ECO:0007669"/>
    <property type="project" value="UniProtKB-KW"/>
</dbReference>
<gene>
    <name evidence="7" type="ORF">EPUS_07380</name>
</gene>
<organism evidence="7 8">
    <name type="scientific">Endocarpon pusillum (strain Z07020 / HMAS-L-300199)</name>
    <name type="common">Lichen-forming fungus</name>
    <dbReference type="NCBI Taxonomy" id="1263415"/>
    <lineage>
        <taxon>Eukaryota</taxon>
        <taxon>Fungi</taxon>
        <taxon>Dikarya</taxon>
        <taxon>Ascomycota</taxon>
        <taxon>Pezizomycotina</taxon>
        <taxon>Eurotiomycetes</taxon>
        <taxon>Chaetothyriomycetidae</taxon>
        <taxon>Verrucariales</taxon>
        <taxon>Verrucariaceae</taxon>
        <taxon>Endocarpon</taxon>
    </lineage>
</organism>
<comment type="cofactor">
    <cofactor evidence="1 4">
        <name>FAD</name>
        <dbReference type="ChEBI" id="CHEBI:57692"/>
    </cofactor>
</comment>
<sequence>MVKALFQALLACLSVQSMLAASEYACTRTKVAVLGAGVAGITAAQALSNNSVSDFVIIEYNAEIGGRCRWMKFGNDSEANQYTVELGDNWVQGTGTEDGPENPIWTLAKKYNLIGTYSDFSSVQTYGENGQVDYLAKADDFEEAYAYVEQDAGIILSENLQDRSFRAGLNLAGYKPTLDPEASAWEWFSFDFEFAQTPDVSSQEFAVVNNNASLYGFSEDNYFVHEPRGFNTFIRGEASTFLTPSDPRLLLSTIVTNISYTPEGVTITNDDGSCISADYAICTFSVGVLQSDLVTFDPPLPQWKRIAIETFQMAIYTKIFFQFPPDRIFWNSSYQYLLYASPQRGYYPIFQPLDLPDFLPGSGIFFATVVTDQSRRIEAQSDERTKSEILAVLRQMFGDENVPDPIDFMYPRWGQTPWARGSYSNWPPGLTLEGHQNLRANVDRLWFAGEATSQQYFGYLQGGYLEGKGTGERVATLVNGGLGEGDTRVEGEVQGDEARYEVLKGTTTIEEYGPFNGWYVSSFQEGEDEEEGGF</sequence>
<dbReference type="InterPro" id="IPR001613">
    <property type="entry name" value="Flavin_amine_oxidase"/>
</dbReference>
<accession>U1HZ67</accession>
<dbReference type="GO" id="GO:0006598">
    <property type="term" value="P:polyamine catabolic process"/>
    <property type="evidence" value="ECO:0007669"/>
    <property type="project" value="TreeGrafter"/>
</dbReference>
<dbReference type="AlphaFoldDB" id="U1HZ67"/>
<feature type="signal peptide" evidence="5">
    <location>
        <begin position="1"/>
        <end position="20"/>
    </location>
</feature>
<evidence type="ECO:0000259" key="6">
    <source>
        <dbReference type="Pfam" id="PF01593"/>
    </source>
</evidence>
<dbReference type="InterPro" id="IPR050281">
    <property type="entry name" value="Flavin_monoamine_oxidase"/>
</dbReference>
<dbReference type="Proteomes" id="UP000019373">
    <property type="component" value="Unassembled WGS sequence"/>
</dbReference>
<evidence type="ECO:0000313" key="7">
    <source>
        <dbReference type="EMBL" id="ERF76180.1"/>
    </source>
</evidence>
<dbReference type="PANTHER" id="PTHR10742:SF313">
    <property type="entry name" value="AMINE OXIDASE"/>
    <property type="match status" value="1"/>
</dbReference>
<evidence type="ECO:0000256" key="2">
    <source>
        <dbReference type="ARBA" id="ARBA00023002"/>
    </source>
</evidence>
<dbReference type="EMBL" id="KE720776">
    <property type="protein sequence ID" value="ERF76180.1"/>
    <property type="molecule type" value="Genomic_DNA"/>
</dbReference>
<feature type="binding site" evidence="3">
    <location>
        <position position="255"/>
    </location>
    <ligand>
        <name>FAD</name>
        <dbReference type="ChEBI" id="CHEBI:57692"/>
    </ligand>
</feature>
<dbReference type="GeneID" id="19242264"/>
<keyword evidence="4" id="KW-0285">Flavoprotein</keyword>